<evidence type="ECO:0000313" key="2">
    <source>
        <dbReference type="Proteomes" id="UP000034751"/>
    </source>
</evidence>
<comment type="caution">
    <text evidence="1">The sequence shown here is derived from an EMBL/GenBank/DDBJ whole genome shotgun (WGS) entry which is preliminary data.</text>
</comment>
<dbReference type="EMBL" id="LCGS01000004">
    <property type="protein sequence ID" value="KKT19865.1"/>
    <property type="molecule type" value="Genomic_DNA"/>
</dbReference>
<proteinExistence type="predicted"/>
<evidence type="ECO:0000313" key="1">
    <source>
        <dbReference type="EMBL" id="KKT19865.1"/>
    </source>
</evidence>
<organism evidence="1 2">
    <name type="scientific">Candidatus Nomurabacteria bacterium GW2011_GWB1_43_7</name>
    <dbReference type="NCBI Taxonomy" id="1618747"/>
    <lineage>
        <taxon>Bacteria</taxon>
        <taxon>Candidatus Nomuraibacteriota</taxon>
    </lineage>
</organism>
<dbReference type="AlphaFoldDB" id="A0A0G1FC43"/>
<reference evidence="1 2" key="1">
    <citation type="journal article" date="2015" name="Nature">
        <title>rRNA introns, odd ribosomes, and small enigmatic genomes across a large radiation of phyla.</title>
        <authorList>
            <person name="Brown C.T."/>
            <person name="Hug L.A."/>
            <person name="Thomas B.C."/>
            <person name="Sharon I."/>
            <person name="Castelle C.J."/>
            <person name="Singh A."/>
            <person name="Wilkins M.J."/>
            <person name="Williams K.H."/>
            <person name="Banfield J.F."/>
        </authorList>
    </citation>
    <scope>NUCLEOTIDE SEQUENCE [LARGE SCALE GENOMIC DNA]</scope>
</reference>
<accession>A0A0G1FC43</accession>
<name>A0A0G1FC43_9BACT</name>
<gene>
    <name evidence="1" type="ORF">UW02_C0004G0042</name>
</gene>
<dbReference type="Proteomes" id="UP000034751">
    <property type="component" value="Unassembled WGS sequence"/>
</dbReference>
<protein>
    <submittedName>
        <fullName evidence="1">Uncharacterized protein</fullName>
    </submittedName>
</protein>
<sequence>MKKFLIIVVVVLVGYLAADFFMIGPFAYDYEICENGYYRTYPRGWSDGPITYYDSSNNIAGISDGSLHVETQSEKELDKKTGKCTNINFLKFFFIKKLGL</sequence>